<comment type="caution">
    <text evidence="3">The sequence shown here is derived from an EMBL/GenBank/DDBJ whole genome shotgun (WGS) entry which is preliminary data.</text>
</comment>
<evidence type="ECO:0000313" key="4">
    <source>
        <dbReference type="Proteomes" id="UP001500689"/>
    </source>
</evidence>
<proteinExistence type="predicted"/>
<dbReference type="InterPro" id="IPR010905">
    <property type="entry name" value="Glyco_hydro_88"/>
</dbReference>
<accession>A0ABP6XFQ3</accession>
<name>A0ABP6XFQ3_9PSEU</name>
<dbReference type="SUPFAM" id="SSF48208">
    <property type="entry name" value="Six-hairpin glycosidases"/>
    <property type="match status" value="1"/>
</dbReference>
<dbReference type="InterPro" id="IPR012341">
    <property type="entry name" value="6hp_glycosidase-like_sf"/>
</dbReference>
<dbReference type="Pfam" id="PF07470">
    <property type="entry name" value="Glyco_hydro_88"/>
    <property type="match status" value="1"/>
</dbReference>
<keyword evidence="1 3" id="KW-0378">Hydrolase</keyword>
<dbReference type="PANTHER" id="PTHR33886:SF8">
    <property type="entry name" value="UNSATURATED RHAMNOGALACTURONAN HYDROLASE (EUROFUNG)"/>
    <property type="match status" value="1"/>
</dbReference>
<evidence type="ECO:0000256" key="1">
    <source>
        <dbReference type="ARBA" id="ARBA00022801"/>
    </source>
</evidence>
<sequence length="379" mass="41255">MGIRTVLRLICTVLVMLGLLSPAVSASAADRTDLSRAVADSTMAAHPAAKIGLNYPDGLVLLGIYRLYQRTHDQRYLDYLKAWGTAKVSTDGDTGVAYDSLDSMFIGNVFLVLAKETGDHRYTLAAQRIHDRLKSYPRTSDGAFIHNTGLSGQLWADGAFMVTPFLANYAVATGDSSASAEAVKQLNLYFGHLRHPDGMLYHAYDEKHAQPWSDADGHSPEVWCRAVGWFGAATVEVLDTLPKTAPDRDKLVDITAFLADGYRTWQDPATGRWFQLPVKPKLAGNWTETSSSSLYTYTLSRAIQQGYLGAEYQPVVDRGYAGVRDRVSIADDGSTKITEVGVGTNVGDAAFYLARPRATNDFHGIGAFLYLGEQLAGGV</sequence>
<dbReference type="InterPro" id="IPR008928">
    <property type="entry name" value="6-hairpin_glycosidase_sf"/>
</dbReference>
<dbReference type="InterPro" id="IPR052043">
    <property type="entry name" value="PolySaccharide_Degr_Enz"/>
</dbReference>
<keyword evidence="2" id="KW-0732">Signal</keyword>
<dbReference type="EMBL" id="BAAAZN010000014">
    <property type="protein sequence ID" value="GAA3566498.1"/>
    <property type="molecule type" value="Genomic_DNA"/>
</dbReference>
<dbReference type="Gene3D" id="1.50.10.10">
    <property type="match status" value="1"/>
</dbReference>
<gene>
    <name evidence="3" type="ORF">GCM10022222_58010</name>
</gene>
<keyword evidence="4" id="KW-1185">Reference proteome</keyword>
<evidence type="ECO:0000313" key="3">
    <source>
        <dbReference type="EMBL" id="GAA3566498.1"/>
    </source>
</evidence>
<evidence type="ECO:0000256" key="2">
    <source>
        <dbReference type="SAM" id="SignalP"/>
    </source>
</evidence>
<reference evidence="4" key="1">
    <citation type="journal article" date="2019" name="Int. J. Syst. Evol. Microbiol.">
        <title>The Global Catalogue of Microorganisms (GCM) 10K type strain sequencing project: providing services to taxonomists for standard genome sequencing and annotation.</title>
        <authorList>
            <consortium name="The Broad Institute Genomics Platform"/>
            <consortium name="The Broad Institute Genome Sequencing Center for Infectious Disease"/>
            <person name="Wu L."/>
            <person name="Ma J."/>
        </authorList>
    </citation>
    <scope>NUCLEOTIDE SEQUENCE [LARGE SCALE GENOMIC DNA]</scope>
    <source>
        <strain evidence="4">JCM 16898</strain>
    </source>
</reference>
<protein>
    <submittedName>
        <fullName evidence="3">Glycoside hydrolase family 88 protein</fullName>
    </submittedName>
</protein>
<dbReference type="PANTHER" id="PTHR33886">
    <property type="entry name" value="UNSATURATED RHAMNOGALACTURONAN HYDROLASE (EUROFUNG)"/>
    <property type="match status" value="1"/>
</dbReference>
<organism evidence="3 4">
    <name type="scientific">Amycolatopsis ultiminotia</name>
    <dbReference type="NCBI Taxonomy" id="543629"/>
    <lineage>
        <taxon>Bacteria</taxon>
        <taxon>Bacillati</taxon>
        <taxon>Actinomycetota</taxon>
        <taxon>Actinomycetes</taxon>
        <taxon>Pseudonocardiales</taxon>
        <taxon>Pseudonocardiaceae</taxon>
        <taxon>Amycolatopsis</taxon>
    </lineage>
</organism>
<feature type="signal peptide" evidence="2">
    <location>
        <begin position="1"/>
        <end position="28"/>
    </location>
</feature>
<dbReference type="GO" id="GO:0016787">
    <property type="term" value="F:hydrolase activity"/>
    <property type="evidence" value="ECO:0007669"/>
    <property type="project" value="UniProtKB-KW"/>
</dbReference>
<dbReference type="Proteomes" id="UP001500689">
    <property type="component" value="Unassembled WGS sequence"/>
</dbReference>
<feature type="chain" id="PRO_5046499485" evidence="2">
    <location>
        <begin position="29"/>
        <end position="379"/>
    </location>
</feature>